<name>A0ABV1RD24_9ALTE</name>
<evidence type="ECO:0000313" key="2">
    <source>
        <dbReference type="Proteomes" id="UP001467690"/>
    </source>
</evidence>
<keyword evidence="2" id="KW-1185">Reference proteome</keyword>
<dbReference type="RefSeq" id="WP_143869804.1">
    <property type="nucleotide sequence ID" value="NZ_CP041660.1"/>
</dbReference>
<sequence>MDLHKAVFMDPNILLGIVNDHLRHECRDLHSLACLMEVDEFMLEDKLARIGYHYEPEINQFSPDL</sequence>
<reference evidence="1 2" key="1">
    <citation type="submission" date="2024-06" db="EMBL/GenBank/DDBJ databases">
        <authorList>
            <person name="Chen R.Y."/>
        </authorList>
    </citation>
    <scope>NUCLEOTIDE SEQUENCE [LARGE SCALE GENOMIC DNA]</scope>
    <source>
        <strain evidence="1 2">D2</strain>
    </source>
</reference>
<protein>
    <submittedName>
        <fullName evidence="1">DUF4250 domain-containing protein</fullName>
    </submittedName>
</protein>
<evidence type="ECO:0000313" key="1">
    <source>
        <dbReference type="EMBL" id="MER2490597.1"/>
    </source>
</evidence>
<dbReference type="InterPro" id="IPR025346">
    <property type="entry name" value="DUF4250"/>
</dbReference>
<dbReference type="EMBL" id="JBELOE010000060">
    <property type="protein sequence ID" value="MER2490597.1"/>
    <property type="molecule type" value="Genomic_DNA"/>
</dbReference>
<dbReference type="Pfam" id="PF14056">
    <property type="entry name" value="DUF4250"/>
    <property type="match status" value="1"/>
</dbReference>
<gene>
    <name evidence="1" type="ORF">ABS311_01690</name>
</gene>
<proteinExistence type="predicted"/>
<comment type="caution">
    <text evidence="1">The sequence shown here is derived from an EMBL/GenBank/DDBJ whole genome shotgun (WGS) entry which is preliminary data.</text>
</comment>
<accession>A0ABV1RD24</accession>
<organism evidence="1 2">
    <name type="scientific">Catenovulum sediminis</name>
    <dbReference type="NCBI Taxonomy" id="1740262"/>
    <lineage>
        <taxon>Bacteria</taxon>
        <taxon>Pseudomonadati</taxon>
        <taxon>Pseudomonadota</taxon>
        <taxon>Gammaproteobacteria</taxon>
        <taxon>Alteromonadales</taxon>
        <taxon>Alteromonadaceae</taxon>
        <taxon>Catenovulum</taxon>
    </lineage>
</organism>
<dbReference type="Proteomes" id="UP001467690">
    <property type="component" value="Unassembled WGS sequence"/>
</dbReference>